<organism evidence="1 2">
    <name type="scientific">Rubrivivax albus</name>
    <dbReference type="NCBI Taxonomy" id="2499835"/>
    <lineage>
        <taxon>Bacteria</taxon>
        <taxon>Pseudomonadati</taxon>
        <taxon>Pseudomonadota</taxon>
        <taxon>Betaproteobacteria</taxon>
        <taxon>Burkholderiales</taxon>
        <taxon>Sphaerotilaceae</taxon>
        <taxon>Rubrivivax</taxon>
    </lineage>
</organism>
<evidence type="ECO:0000313" key="1">
    <source>
        <dbReference type="EMBL" id="RVT46822.1"/>
    </source>
</evidence>
<protein>
    <submittedName>
        <fullName evidence="1">DUF4304 domain-containing protein</fullName>
    </submittedName>
</protein>
<name>A0A3S2THT5_9BURK</name>
<accession>A0A3S2THT5</accession>
<dbReference type="Pfam" id="PF14137">
    <property type="entry name" value="DUF4304"/>
    <property type="match status" value="1"/>
</dbReference>
<dbReference type="AlphaFoldDB" id="A0A3S2THT5"/>
<dbReference type="EMBL" id="SACT01000028">
    <property type="protein sequence ID" value="RVT46822.1"/>
    <property type="molecule type" value="Genomic_DNA"/>
</dbReference>
<gene>
    <name evidence="1" type="ORF">ENE75_24565</name>
</gene>
<evidence type="ECO:0000313" key="2">
    <source>
        <dbReference type="Proteomes" id="UP000288178"/>
    </source>
</evidence>
<proteinExistence type="predicted"/>
<comment type="caution">
    <text evidence="1">The sequence shown here is derived from an EMBL/GenBank/DDBJ whole genome shotgun (WGS) entry which is preliminary data.</text>
</comment>
<dbReference type="Proteomes" id="UP000288178">
    <property type="component" value="Unassembled WGS sequence"/>
</dbReference>
<sequence>MAPILREEGFAGSGRRFYKCTDPWIQIITVQGSRYGASFAVNLGLHFVSVRRTHLE</sequence>
<keyword evidence="2" id="KW-1185">Reference proteome</keyword>
<dbReference type="OrthoDB" id="286123at2"/>
<reference evidence="1 2" key="1">
    <citation type="submission" date="2019-01" db="EMBL/GenBank/DDBJ databases">
        <authorList>
            <person name="Chen W.-M."/>
        </authorList>
    </citation>
    <scope>NUCLEOTIDE SEQUENCE [LARGE SCALE GENOMIC DNA]</scope>
    <source>
        <strain evidence="1 2">ICH-3</strain>
    </source>
</reference>
<dbReference type="InterPro" id="IPR025412">
    <property type="entry name" value="DUF4304"/>
</dbReference>